<keyword evidence="2" id="KW-1185">Reference proteome</keyword>
<evidence type="ECO:0000313" key="2">
    <source>
        <dbReference type="Proteomes" id="UP000247702"/>
    </source>
</evidence>
<accession>A0A2Z6SED0</accession>
<protein>
    <submittedName>
        <fullName evidence="1">Uncharacterized protein</fullName>
    </submittedName>
</protein>
<reference evidence="1 2" key="1">
    <citation type="submission" date="2017-11" db="EMBL/GenBank/DDBJ databases">
        <title>The genome of Rhizophagus clarus HR1 reveals common genetic basis of auxotrophy among arbuscular mycorrhizal fungi.</title>
        <authorList>
            <person name="Kobayashi Y."/>
        </authorList>
    </citation>
    <scope>NUCLEOTIDE SEQUENCE [LARGE SCALE GENOMIC DNA]</scope>
    <source>
        <strain evidence="1 2">HR1</strain>
    </source>
</reference>
<dbReference type="Proteomes" id="UP000247702">
    <property type="component" value="Unassembled WGS sequence"/>
</dbReference>
<sequence length="82" mass="9671">MFKQLFLSKKEKTLNKIKKQCAIDLDSSAISNILENEKISKNILKAVKVMNPDDHRMELFAIYGPVRQCYPHWWAQRKSSIY</sequence>
<evidence type="ECO:0000313" key="1">
    <source>
        <dbReference type="EMBL" id="GBC03687.1"/>
    </source>
</evidence>
<organism evidence="1 2">
    <name type="scientific">Rhizophagus clarus</name>
    <dbReference type="NCBI Taxonomy" id="94130"/>
    <lineage>
        <taxon>Eukaryota</taxon>
        <taxon>Fungi</taxon>
        <taxon>Fungi incertae sedis</taxon>
        <taxon>Mucoromycota</taxon>
        <taxon>Glomeromycotina</taxon>
        <taxon>Glomeromycetes</taxon>
        <taxon>Glomerales</taxon>
        <taxon>Glomeraceae</taxon>
        <taxon>Rhizophagus</taxon>
    </lineage>
</organism>
<comment type="caution">
    <text evidence="1">The sequence shown here is derived from an EMBL/GenBank/DDBJ whole genome shotgun (WGS) entry which is preliminary data.</text>
</comment>
<dbReference type="AlphaFoldDB" id="A0A2Z6SED0"/>
<name>A0A2Z6SED0_9GLOM</name>
<proteinExistence type="predicted"/>
<gene>
    <name evidence="1" type="ORF">RclHR1_05260009</name>
</gene>
<dbReference type="EMBL" id="BEXD01003900">
    <property type="protein sequence ID" value="GBC03687.1"/>
    <property type="molecule type" value="Genomic_DNA"/>
</dbReference>